<dbReference type="Proteomes" id="UP000663828">
    <property type="component" value="Unassembled WGS sequence"/>
</dbReference>
<gene>
    <name evidence="2" type="ORF">XAT740_LOCUS22364</name>
</gene>
<sequence>MSSDEEELEISDDYYYSDDYDDDDSFDDFGDEEEEEEEEEEDLAQQPIHFRECLRLLDAALTSNNPPILPRWCTSEHINILEDPMLLIDGDEKCLSLPMNKKEVRRFIRRAEPLDMNIDIVDGISFPPSAHQIPTDAFSILNQRWSTKIEPYLKRTCIGPALQLDHNQLDIKVSNLFLLEPCQFPRQFHWSAEQQHSGTIAKLFLSLPSIYKGGKETLIHYKEKHVFEMSSNTYTIVPMSSECKHEIDFISHGYKLVLVYDIIPMTPTIFYNVDINEATLTRVGRVLETWMNGLEHEYHGYSSKIIIPFSDTFHVGHNPLLHGIDRVIGTVLRRTIEHHYSEHFLLYQGLIQPNRSNDGTAHACRLLTDLKLMSNNNSNMSTTLFNQIDLCLGNCNETYSGNVFVRKARSEQGQLVSLEQFSVPIWCLVPMSEKYNLLIDNIPRVLSHLEQNLLPHHQHHQTEIFLLIDWLLTTTKKINFNTKSLLHHLLRLSTDPTITHHFSMIIRQLLEHKKFHDQFFPMILKQEYDDIVYLLNYSKDDKIQLYIHRVFQTVLKRRSRDSERIRDAIKFIGTLSTRNIDPSLLLVLTHELLSNVLKPNSPKLSMTDLSNLLALLSISIDSYEPSCQIISQQIIQQIKITTTAMTISSTITNLLRTVLVPTLIQIYRQFADTNYFYGKRKRDSTVYFPPWFLSLYRTCLTLLNAYCNSSPAIPTYDNLSNVFHTHCSCSVCEQLFVFLQNSKLFEQTFLIPNDKIYHFNMTVNTFTPLFITTKPMTSDKCNHQIHIMKMSTYDEEIWRENILLRSLLAHIQLSNSSEDQGEMMKTNSKRFKSSSF</sequence>
<keyword evidence="3" id="KW-1185">Reference proteome</keyword>
<feature type="region of interest" description="Disordered" evidence="1">
    <location>
        <begin position="1"/>
        <end position="45"/>
    </location>
</feature>
<dbReference type="EMBL" id="CAJNOR010001643">
    <property type="protein sequence ID" value="CAF1177088.1"/>
    <property type="molecule type" value="Genomic_DNA"/>
</dbReference>
<name>A0A814UV90_ADIRI</name>
<evidence type="ECO:0000313" key="3">
    <source>
        <dbReference type="Proteomes" id="UP000663828"/>
    </source>
</evidence>
<evidence type="ECO:0000313" key="2">
    <source>
        <dbReference type="EMBL" id="CAF1177088.1"/>
    </source>
</evidence>
<feature type="compositionally biased region" description="Acidic residues" evidence="1">
    <location>
        <begin position="1"/>
        <end position="43"/>
    </location>
</feature>
<protein>
    <submittedName>
        <fullName evidence="2">Uncharacterized protein</fullName>
    </submittedName>
</protein>
<dbReference type="AlphaFoldDB" id="A0A814UV90"/>
<proteinExistence type="predicted"/>
<accession>A0A814UV90</accession>
<comment type="caution">
    <text evidence="2">The sequence shown here is derived from an EMBL/GenBank/DDBJ whole genome shotgun (WGS) entry which is preliminary data.</text>
</comment>
<reference evidence="2" key="1">
    <citation type="submission" date="2021-02" db="EMBL/GenBank/DDBJ databases">
        <authorList>
            <person name="Nowell W R."/>
        </authorList>
    </citation>
    <scope>NUCLEOTIDE SEQUENCE</scope>
</reference>
<evidence type="ECO:0000256" key="1">
    <source>
        <dbReference type="SAM" id="MobiDB-lite"/>
    </source>
</evidence>
<organism evidence="2 3">
    <name type="scientific">Adineta ricciae</name>
    <name type="common">Rotifer</name>
    <dbReference type="NCBI Taxonomy" id="249248"/>
    <lineage>
        <taxon>Eukaryota</taxon>
        <taxon>Metazoa</taxon>
        <taxon>Spiralia</taxon>
        <taxon>Gnathifera</taxon>
        <taxon>Rotifera</taxon>
        <taxon>Eurotatoria</taxon>
        <taxon>Bdelloidea</taxon>
        <taxon>Adinetida</taxon>
        <taxon>Adinetidae</taxon>
        <taxon>Adineta</taxon>
    </lineage>
</organism>